<dbReference type="Proteomes" id="UP000265703">
    <property type="component" value="Unassembled WGS sequence"/>
</dbReference>
<organism evidence="2 3">
    <name type="scientific">Glomus cerebriforme</name>
    <dbReference type="NCBI Taxonomy" id="658196"/>
    <lineage>
        <taxon>Eukaryota</taxon>
        <taxon>Fungi</taxon>
        <taxon>Fungi incertae sedis</taxon>
        <taxon>Mucoromycota</taxon>
        <taxon>Glomeromycotina</taxon>
        <taxon>Glomeromycetes</taxon>
        <taxon>Glomerales</taxon>
        <taxon>Glomeraceae</taxon>
        <taxon>Glomus</taxon>
    </lineage>
</organism>
<evidence type="ECO:0000256" key="1">
    <source>
        <dbReference type="SAM" id="Coils"/>
    </source>
</evidence>
<comment type="caution">
    <text evidence="2">The sequence shown here is derived from an EMBL/GenBank/DDBJ whole genome shotgun (WGS) entry which is preliminary data.</text>
</comment>
<feature type="coiled-coil region" evidence="1">
    <location>
        <begin position="125"/>
        <end position="152"/>
    </location>
</feature>
<accession>A0A397SKX4</accession>
<evidence type="ECO:0000313" key="3">
    <source>
        <dbReference type="Proteomes" id="UP000265703"/>
    </source>
</evidence>
<gene>
    <name evidence="2" type="ORF">C1645_786305</name>
</gene>
<sequence>MFVKSKSVHLTFDIEVKAMIEKVQTFSNFIWHDSEFFKKRIKNLEITLGGFIDNVDNTMRAIIDAKDWRNEVEKSLIEFQSENENISFIDLLFSFIQTNEMSVTNQSIEAVKTMLEHLYEIADGLQDLRGKLKDYELRMNKVNENLDSKIQVTHEELQYLEAAVKDWEDYHQIFLRKQKIRVIPPV</sequence>
<dbReference type="OrthoDB" id="2362049at2759"/>
<protein>
    <submittedName>
        <fullName evidence="2">Uncharacterized protein</fullName>
    </submittedName>
</protein>
<evidence type="ECO:0000313" key="2">
    <source>
        <dbReference type="EMBL" id="RIA83461.1"/>
    </source>
</evidence>
<dbReference type="EMBL" id="QKYT01000570">
    <property type="protein sequence ID" value="RIA83461.1"/>
    <property type="molecule type" value="Genomic_DNA"/>
</dbReference>
<reference evidence="2 3" key="1">
    <citation type="submission" date="2018-06" db="EMBL/GenBank/DDBJ databases">
        <title>Comparative genomics reveals the genomic features of Rhizophagus irregularis, R. cerebriforme, R. diaphanum and Gigaspora rosea, and their symbiotic lifestyle signature.</title>
        <authorList>
            <person name="Morin E."/>
            <person name="San Clemente H."/>
            <person name="Chen E.C.H."/>
            <person name="De La Providencia I."/>
            <person name="Hainaut M."/>
            <person name="Kuo A."/>
            <person name="Kohler A."/>
            <person name="Murat C."/>
            <person name="Tang N."/>
            <person name="Roy S."/>
            <person name="Loubradou J."/>
            <person name="Henrissat B."/>
            <person name="Grigoriev I.V."/>
            <person name="Corradi N."/>
            <person name="Roux C."/>
            <person name="Martin F.M."/>
        </authorList>
    </citation>
    <scope>NUCLEOTIDE SEQUENCE [LARGE SCALE GENOMIC DNA]</scope>
    <source>
        <strain evidence="2 3">DAOM 227022</strain>
    </source>
</reference>
<proteinExistence type="predicted"/>
<name>A0A397SKX4_9GLOM</name>
<keyword evidence="3" id="KW-1185">Reference proteome</keyword>
<dbReference type="AlphaFoldDB" id="A0A397SKX4"/>
<keyword evidence="1" id="KW-0175">Coiled coil</keyword>